<keyword evidence="1 5" id="KW-0489">Methyltransferase</keyword>
<accession>A0ABQ6X2Z0</accession>
<evidence type="ECO:0000313" key="6">
    <source>
        <dbReference type="Proteomes" id="UP000325395"/>
    </source>
</evidence>
<dbReference type="SUPFAM" id="SSF53335">
    <property type="entry name" value="S-adenosyl-L-methionine-dependent methyltransferases"/>
    <property type="match status" value="1"/>
</dbReference>
<sequence length="341" mass="38363">MSANGDLVHLRRGGRQKVPIPTSSFYKPKSLPWCPHLSATKVKIHYTMTDTQVVAEWYNQNAALEHNRLNACRLEFSVSLRVIDQCLEHLRQRHDQPLRILDLGGGTGRYAVELARKGHSVTLADISRSELELAKTFAGESGVTLDAIVEADARTIQVYPKEEHPRSVFTTSTYDLILCQGPMYHLLEESERTHVLRACASMLRGNGLLAVAFVTQYAHLRDIAQRDPARLAKEFDGFYREYLASGRYTRNPSMASYHTNAEHIRKLFRTVDGLLRTQDNIGLALSRIVTCEGFLGGGLAGKLCDLLPDVYERWVDVVMQFVDDETLLGNADHLLAIAERK</sequence>
<proteinExistence type="predicted"/>
<organism evidence="5 6">
    <name type="scientific">Aspergillus pseudocaelatus</name>
    <dbReference type="NCBI Taxonomy" id="1825620"/>
    <lineage>
        <taxon>Eukaryota</taxon>
        <taxon>Fungi</taxon>
        <taxon>Dikarya</taxon>
        <taxon>Ascomycota</taxon>
        <taxon>Pezizomycotina</taxon>
        <taxon>Eurotiomycetes</taxon>
        <taxon>Eurotiomycetidae</taxon>
        <taxon>Eurotiales</taxon>
        <taxon>Aspergillaceae</taxon>
        <taxon>Aspergillus</taxon>
        <taxon>Aspergillus subgen. Circumdati</taxon>
    </lineage>
</organism>
<dbReference type="Gene3D" id="3.40.50.150">
    <property type="entry name" value="Vaccinia Virus protein VP39"/>
    <property type="match status" value="1"/>
</dbReference>
<dbReference type="InterPro" id="IPR029063">
    <property type="entry name" value="SAM-dependent_MTases_sf"/>
</dbReference>
<keyword evidence="2" id="KW-0808">Transferase</keyword>
<evidence type="ECO:0000256" key="1">
    <source>
        <dbReference type="ARBA" id="ARBA00022603"/>
    </source>
</evidence>
<evidence type="ECO:0000259" key="4">
    <source>
        <dbReference type="Pfam" id="PF13649"/>
    </source>
</evidence>
<dbReference type="GO" id="GO:0008168">
    <property type="term" value="F:methyltransferase activity"/>
    <property type="evidence" value="ECO:0007669"/>
    <property type="project" value="UniProtKB-KW"/>
</dbReference>
<evidence type="ECO:0000256" key="2">
    <source>
        <dbReference type="ARBA" id="ARBA00022679"/>
    </source>
</evidence>
<dbReference type="Proteomes" id="UP000325395">
    <property type="component" value="Unassembled WGS sequence"/>
</dbReference>
<keyword evidence="3" id="KW-0949">S-adenosyl-L-methionine</keyword>
<dbReference type="Pfam" id="PF13649">
    <property type="entry name" value="Methyltransf_25"/>
    <property type="match status" value="1"/>
</dbReference>
<evidence type="ECO:0000313" key="5">
    <source>
        <dbReference type="EMBL" id="KAE8423006.1"/>
    </source>
</evidence>
<name>A0ABQ6X2Z0_9EURO</name>
<dbReference type="PANTHER" id="PTHR43464">
    <property type="entry name" value="METHYLTRANSFERASE"/>
    <property type="match status" value="1"/>
</dbReference>
<evidence type="ECO:0000256" key="3">
    <source>
        <dbReference type="ARBA" id="ARBA00022691"/>
    </source>
</evidence>
<dbReference type="GO" id="GO:0032259">
    <property type="term" value="P:methylation"/>
    <property type="evidence" value="ECO:0007669"/>
    <property type="project" value="UniProtKB-KW"/>
</dbReference>
<dbReference type="CDD" id="cd02440">
    <property type="entry name" value="AdoMet_MTases"/>
    <property type="match status" value="1"/>
</dbReference>
<protein>
    <submittedName>
        <fullName evidence="5">S-adenosyl-L-methionine-dependent methyltransferase</fullName>
    </submittedName>
</protein>
<keyword evidence="6" id="KW-1185">Reference proteome</keyword>
<dbReference type="InterPro" id="IPR041698">
    <property type="entry name" value="Methyltransf_25"/>
</dbReference>
<dbReference type="EMBL" id="ML735691">
    <property type="protein sequence ID" value="KAE8423006.1"/>
    <property type="molecule type" value="Genomic_DNA"/>
</dbReference>
<gene>
    <name evidence="5" type="ORF">BDV36DRAFT_244442</name>
</gene>
<reference evidence="5 6" key="1">
    <citation type="submission" date="2019-04" db="EMBL/GenBank/DDBJ databases">
        <authorList>
            <consortium name="DOE Joint Genome Institute"/>
            <person name="Mondo S."/>
            <person name="Kjaerbolling I."/>
            <person name="Vesth T."/>
            <person name="Frisvad J.C."/>
            <person name="Nybo J.L."/>
            <person name="Theobald S."/>
            <person name="Kildgaard S."/>
            <person name="Isbrandt T."/>
            <person name="Kuo A."/>
            <person name="Sato A."/>
            <person name="Lyhne E.K."/>
            <person name="Kogle M.E."/>
            <person name="Wiebenga A."/>
            <person name="Kun R.S."/>
            <person name="Lubbers R.J."/>
            <person name="Makela M.R."/>
            <person name="Barry K."/>
            <person name="Chovatia M."/>
            <person name="Clum A."/>
            <person name="Daum C."/>
            <person name="Haridas S."/>
            <person name="He G."/>
            <person name="LaButti K."/>
            <person name="Lipzen A."/>
            <person name="Riley R."/>
            <person name="Salamov A."/>
            <person name="Simmons B.A."/>
            <person name="Magnuson J.K."/>
            <person name="Henrissat B."/>
            <person name="Mortensen U.H."/>
            <person name="Larsen T.O."/>
            <person name="Devries R.P."/>
            <person name="Grigoriev I.V."/>
            <person name="Machida M."/>
            <person name="Baker S.E."/>
            <person name="Andersen M.R."/>
            <person name="Cantor M.N."/>
            <person name="Hua S.X."/>
        </authorList>
    </citation>
    <scope>NUCLEOTIDE SEQUENCE [LARGE SCALE GENOMIC DNA]</scope>
    <source>
        <strain evidence="5 6">CBS 117616</strain>
    </source>
</reference>
<feature type="domain" description="Methyltransferase" evidence="4">
    <location>
        <begin position="100"/>
        <end position="207"/>
    </location>
</feature>
<dbReference type="PANTHER" id="PTHR43464:SF19">
    <property type="entry name" value="UBIQUINONE BIOSYNTHESIS O-METHYLTRANSFERASE, MITOCHONDRIAL"/>
    <property type="match status" value="1"/>
</dbReference>